<dbReference type="InterPro" id="IPR029026">
    <property type="entry name" value="tRNA_m1G_MTases_N"/>
</dbReference>
<dbReference type="PANTHER" id="PTHR43191:SF12">
    <property type="entry name" value="RRNA METHYLASE"/>
    <property type="match status" value="1"/>
</dbReference>
<dbReference type="EMBL" id="ACFG01000034">
    <property type="protein sequence ID" value="EEH63475.1"/>
    <property type="molecule type" value="Genomic_DNA"/>
</dbReference>
<dbReference type="eggNOG" id="COG0566">
    <property type="taxonomic scope" value="Bacteria"/>
</dbReference>
<reference evidence="4 5" key="1">
    <citation type="submission" date="2009-01" db="EMBL/GenBank/DDBJ databases">
        <authorList>
            <person name="Qin X."/>
            <person name="Bachman B."/>
            <person name="Battles P."/>
            <person name="Bell A."/>
            <person name="Bess C."/>
            <person name="Bickham C."/>
            <person name="Chaboub L."/>
            <person name="Chen D."/>
            <person name="Coyle M."/>
            <person name="Deiros D.R."/>
            <person name="Dinh H."/>
            <person name="Forbes L."/>
            <person name="Fowler G."/>
            <person name="Francisco L."/>
            <person name="Fu Q."/>
            <person name="Gubbala S."/>
            <person name="Hale W."/>
            <person name="Han Y."/>
            <person name="Hemphill L."/>
            <person name="Highlander S.K."/>
            <person name="Hirani K."/>
            <person name="Hogues M."/>
            <person name="Jackson L."/>
            <person name="Jakkamsetti A."/>
            <person name="Javaid M."/>
            <person name="Jiang H."/>
            <person name="Korchina V."/>
            <person name="Kovar C."/>
            <person name="Lara F."/>
            <person name="Lee S."/>
            <person name="Mata R."/>
            <person name="Mathew T."/>
            <person name="Moen C."/>
            <person name="Morales K."/>
            <person name="Munidasa M."/>
            <person name="Nazareth L."/>
            <person name="Ngo R."/>
            <person name="Nguyen L."/>
            <person name="Okwuonu G."/>
            <person name="Ongeri F."/>
            <person name="Patil S."/>
            <person name="Petrosino J."/>
            <person name="Pham C."/>
            <person name="Pham P."/>
            <person name="Pu L.-L."/>
            <person name="Puazo M."/>
            <person name="Raj R."/>
            <person name="Reid J."/>
            <person name="Rouhana J."/>
            <person name="Saada N."/>
            <person name="Shang Y."/>
            <person name="Simmons D."/>
            <person name="Thornton R."/>
            <person name="Warren J."/>
            <person name="Weissenberger G."/>
            <person name="Zhang J."/>
            <person name="Zhang L."/>
            <person name="Zhou C."/>
            <person name="Zhu D."/>
            <person name="Muzny D."/>
            <person name="Worley K."/>
            <person name="Gibbs R."/>
        </authorList>
    </citation>
    <scope>NUCLEOTIDE SEQUENCE [LARGE SCALE GENOMIC DNA]</scope>
    <source>
        <strain evidence="4 5">DSM 15436</strain>
    </source>
</reference>
<keyword evidence="5" id="KW-1185">Reference proteome</keyword>
<dbReference type="Gene3D" id="3.40.1280.10">
    <property type="match status" value="1"/>
</dbReference>
<name>C0W1V9_9ACTO</name>
<organism evidence="4 5">
    <name type="scientific">Gleimia coleocanis DSM 15436</name>
    <dbReference type="NCBI Taxonomy" id="525245"/>
    <lineage>
        <taxon>Bacteria</taxon>
        <taxon>Bacillati</taxon>
        <taxon>Actinomycetota</taxon>
        <taxon>Actinomycetes</taxon>
        <taxon>Actinomycetales</taxon>
        <taxon>Actinomycetaceae</taxon>
        <taxon>Gleimia</taxon>
    </lineage>
</organism>
<evidence type="ECO:0000256" key="1">
    <source>
        <dbReference type="ARBA" id="ARBA00022603"/>
    </source>
</evidence>
<evidence type="ECO:0000313" key="5">
    <source>
        <dbReference type="Proteomes" id="UP000010301"/>
    </source>
</evidence>
<dbReference type="InterPro" id="IPR029064">
    <property type="entry name" value="Ribosomal_eL30-like_sf"/>
</dbReference>
<proteinExistence type="predicted"/>
<gene>
    <name evidence="4" type="ORF">HMPREF0044_1399</name>
</gene>
<keyword evidence="1 4" id="KW-0489">Methyltransferase</keyword>
<dbReference type="GO" id="GO:0032259">
    <property type="term" value="P:methylation"/>
    <property type="evidence" value="ECO:0007669"/>
    <property type="project" value="UniProtKB-KW"/>
</dbReference>
<accession>C0W1V9</accession>
<dbReference type="InterPro" id="IPR001537">
    <property type="entry name" value="SpoU_MeTrfase"/>
</dbReference>
<feature type="domain" description="tRNA/rRNA methyltransferase SpoU type" evidence="3">
    <location>
        <begin position="156"/>
        <end position="300"/>
    </location>
</feature>
<dbReference type="InterPro" id="IPR051259">
    <property type="entry name" value="rRNA_Methyltransferase"/>
</dbReference>
<dbReference type="Pfam" id="PF00588">
    <property type="entry name" value="SpoU_methylase"/>
    <property type="match status" value="1"/>
</dbReference>
<evidence type="ECO:0000259" key="3">
    <source>
        <dbReference type="Pfam" id="PF00588"/>
    </source>
</evidence>
<dbReference type="SUPFAM" id="SSF55315">
    <property type="entry name" value="L30e-like"/>
    <property type="match status" value="1"/>
</dbReference>
<evidence type="ECO:0000256" key="2">
    <source>
        <dbReference type="ARBA" id="ARBA00022679"/>
    </source>
</evidence>
<comment type="caution">
    <text evidence="4">The sequence shown here is derived from an EMBL/GenBank/DDBJ whole genome shotgun (WGS) entry which is preliminary data.</text>
</comment>
<protein>
    <submittedName>
        <fullName evidence="4">RNA methyltransferase, TrmH family</fullName>
    </submittedName>
</protein>
<dbReference type="AlphaFoldDB" id="C0W1V9"/>
<dbReference type="PANTHER" id="PTHR43191">
    <property type="entry name" value="RRNA METHYLTRANSFERASE 3"/>
    <property type="match status" value="1"/>
</dbReference>
<keyword evidence="2 4" id="KW-0808">Transferase</keyword>
<dbReference type="SUPFAM" id="SSF75217">
    <property type="entry name" value="alpha/beta knot"/>
    <property type="match status" value="1"/>
</dbReference>
<dbReference type="STRING" id="525245.HMPREF0044_1399"/>
<dbReference type="Gene3D" id="3.30.1330.30">
    <property type="match status" value="1"/>
</dbReference>
<dbReference type="CDD" id="cd18095">
    <property type="entry name" value="SpoU-like_rRNA-MTase"/>
    <property type="match status" value="1"/>
</dbReference>
<sequence>MWFLEGETVLSFSVDKCCYEFPLGITLGEDKRVLIHLEDLTDSRLTDYLHMTDVALRSKTETELGLFMAESKNVITRALNSGYQPRSFLMSPKWVESMREVLERFGPDAGEVPVFIASEEMLETLTGFHLHRGAMAAMHRLPLPTAADLLKTARRIAVLEDIVDHTNVGAIFRSAAAIGVDAVLVTPSCADPLFRRSVRVSMGTVFQVPWTRLETWPEPQLFREHGFEVAALALGENTITLDDYTAELATDPARRVAWVLGSEGYGLKERTLRTVDKTVMIPMQHGVDSLNVAAAAAVTFWATK</sequence>
<dbReference type="InterPro" id="IPR029028">
    <property type="entry name" value="Alpha/beta_knot_MTases"/>
</dbReference>
<evidence type="ECO:0000313" key="4">
    <source>
        <dbReference type="EMBL" id="EEH63475.1"/>
    </source>
</evidence>
<dbReference type="GO" id="GO:0003723">
    <property type="term" value="F:RNA binding"/>
    <property type="evidence" value="ECO:0007669"/>
    <property type="project" value="InterPro"/>
</dbReference>
<dbReference type="Proteomes" id="UP000010301">
    <property type="component" value="Unassembled WGS sequence"/>
</dbReference>
<dbReference type="GO" id="GO:0006396">
    <property type="term" value="P:RNA processing"/>
    <property type="evidence" value="ECO:0007669"/>
    <property type="project" value="InterPro"/>
</dbReference>
<dbReference type="GO" id="GO:0008173">
    <property type="term" value="F:RNA methyltransferase activity"/>
    <property type="evidence" value="ECO:0007669"/>
    <property type="project" value="InterPro"/>
</dbReference>
<dbReference type="HOGENOM" id="CLU_021322_3_3_11"/>